<dbReference type="InterPro" id="IPR036291">
    <property type="entry name" value="NAD(P)-bd_dom_sf"/>
</dbReference>
<accession>A0A379DH90</accession>
<dbReference type="PROSITE" id="PS00671">
    <property type="entry name" value="D_2_HYDROXYACID_DH_3"/>
    <property type="match status" value="1"/>
</dbReference>
<dbReference type="InterPro" id="IPR006140">
    <property type="entry name" value="D-isomer_DH_NAD-bd"/>
</dbReference>
<dbReference type="AlphaFoldDB" id="A0A379DH90"/>
<dbReference type="Proteomes" id="UP000254263">
    <property type="component" value="Unassembled WGS sequence"/>
</dbReference>
<dbReference type="EMBL" id="UGTI01000001">
    <property type="protein sequence ID" value="SUB77403.1"/>
    <property type="molecule type" value="Genomic_DNA"/>
</dbReference>
<evidence type="ECO:0000259" key="6">
    <source>
        <dbReference type="Pfam" id="PF02826"/>
    </source>
</evidence>
<evidence type="ECO:0000313" key="7">
    <source>
        <dbReference type="EMBL" id="SUB77403.1"/>
    </source>
</evidence>
<name>A0A379DH90_9PORP</name>
<evidence type="ECO:0000313" key="8">
    <source>
        <dbReference type="Proteomes" id="UP000254263"/>
    </source>
</evidence>
<evidence type="ECO:0000256" key="3">
    <source>
        <dbReference type="ARBA" id="ARBA00023027"/>
    </source>
</evidence>
<sequence>MAKILIAFDTVREGWDELMREHEVTFPPEGRDFTQEELKEMLPGYDVLCSVFDIPVRADLLEKGAKLKLVSNYAVGYNNIDLDYCRQHHIAVTNTPYAVIEPTAELVMALMLSVTRRVAELDRLIRTEGPKVTLSRIERLGVDLFGKTVGIVGYGNIGAAVARRCKAFGMKVLYNKRTRLSEREEINAGITYASLEELLQQSDIVSVHTPYSKETHHLINARTLRMMKEKAILINSSRGAVVDEQALVQALKSEYIAAAGLDVFENADVPVADLLKLDNVVMTPHVGTQTYDARVRMVYELVDNVLGFLQDDRKISRVV</sequence>
<evidence type="ECO:0000259" key="5">
    <source>
        <dbReference type="Pfam" id="PF00389"/>
    </source>
</evidence>
<reference evidence="7 8" key="1">
    <citation type="submission" date="2018-06" db="EMBL/GenBank/DDBJ databases">
        <authorList>
            <consortium name="Pathogen Informatics"/>
            <person name="Doyle S."/>
        </authorList>
    </citation>
    <scope>NUCLEOTIDE SEQUENCE [LARGE SCALE GENOMIC DNA]</scope>
    <source>
        <strain evidence="7 8">NCTC13100</strain>
    </source>
</reference>
<dbReference type="Gene3D" id="3.40.50.720">
    <property type="entry name" value="NAD(P)-binding Rossmann-like Domain"/>
    <property type="match status" value="2"/>
</dbReference>
<dbReference type="SUPFAM" id="SSF51735">
    <property type="entry name" value="NAD(P)-binding Rossmann-fold domains"/>
    <property type="match status" value="1"/>
</dbReference>
<dbReference type="PROSITE" id="PS00670">
    <property type="entry name" value="D_2_HYDROXYACID_DH_2"/>
    <property type="match status" value="1"/>
</dbReference>
<feature type="domain" description="D-isomer specific 2-hydroxyacid dehydrogenase catalytic" evidence="5">
    <location>
        <begin position="7"/>
        <end position="318"/>
    </location>
</feature>
<dbReference type="InterPro" id="IPR050223">
    <property type="entry name" value="D-isomer_2-hydroxyacid_DH"/>
</dbReference>
<dbReference type="FunFam" id="3.40.50.720:FF:000203">
    <property type="entry name" value="D-3-phosphoglycerate dehydrogenase (SerA)"/>
    <property type="match status" value="1"/>
</dbReference>
<gene>
    <name evidence="7" type="ORF">NCTC13100_00527</name>
</gene>
<comment type="similarity">
    <text evidence="1 4">Belongs to the D-isomer specific 2-hydroxyacid dehydrogenase family.</text>
</comment>
<dbReference type="GO" id="GO:0005829">
    <property type="term" value="C:cytosol"/>
    <property type="evidence" value="ECO:0007669"/>
    <property type="project" value="TreeGrafter"/>
</dbReference>
<evidence type="ECO:0000256" key="4">
    <source>
        <dbReference type="RuleBase" id="RU003719"/>
    </source>
</evidence>
<evidence type="ECO:0000256" key="2">
    <source>
        <dbReference type="ARBA" id="ARBA00023002"/>
    </source>
</evidence>
<dbReference type="SUPFAM" id="SSF52283">
    <property type="entry name" value="Formate/glycerate dehydrogenase catalytic domain-like"/>
    <property type="match status" value="1"/>
</dbReference>
<dbReference type="EC" id="1.1.1.-" evidence="7"/>
<proteinExistence type="inferred from homology"/>
<dbReference type="RefSeq" id="WP_018361278.1">
    <property type="nucleotide sequence ID" value="NZ_UGTI01000001.1"/>
</dbReference>
<evidence type="ECO:0000256" key="1">
    <source>
        <dbReference type="ARBA" id="ARBA00005854"/>
    </source>
</evidence>
<dbReference type="Pfam" id="PF00389">
    <property type="entry name" value="2-Hacid_dh"/>
    <property type="match status" value="1"/>
</dbReference>
<dbReference type="GO" id="GO:0016618">
    <property type="term" value="F:hydroxypyruvate reductase [NAD(P)H] activity"/>
    <property type="evidence" value="ECO:0007669"/>
    <property type="project" value="TreeGrafter"/>
</dbReference>
<dbReference type="GO" id="GO:0030267">
    <property type="term" value="F:glyoxylate reductase (NADPH) activity"/>
    <property type="evidence" value="ECO:0007669"/>
    <property type="project" value="TreeGrafter"/>
</dbReference>
<dbReference type="InterPro" id="IPR006139">
    <property type="entry name" value="D-isomer_2_OHA_DH_cat_dom"/>
</dbReference>
<dbReference type="PANTHER" id="PTHR10996">
    <property type="entry name" value="2-HYDROXYACID DEHYDROGENASE-RELATED"/>
    <property type="match status" value="1"/>
</dbReference>
<keyword evidence="3" id="KW-0520">NAD</keyword>
<dbReference type="Pfam" id="PF02826">
    <property type="entry name" value="2-Hacid_dh_C"/>
    <property type="match status" value="1"/>
</dbReference>
<dbReference type="GO" id="GO:0051287">
    <property type="term" value="F:NAD binding"/>
    <property type="evidence" value="ECO:0007669"/>
    <property type="project" value="InterPro"/>
</dbReference>
<feature type="domain" description="D-isomer specific 2-hydroxyacid dehydrogenase NAD-binding" evidence="6">
    <location>
        <begin position="108"/>
        <end position="287"/>
    </location>
</feature>
<protein>
    <submittedName>
        <fullName evidence="7">2-hydroxyacid dehydrogenase SAV2305</fullName>
        <ecNumber evidence="7">1.1.1.-</ecNumber>
    </submittedName>
</protein>
<organism evidence="7 8">
    <name type="scientific">Porphyromonas macacae</name>
    <dbReference type="NCBI Taxonomy" id="28115"/>
    <lineage>
        <taxon>Bacteria</taxon>
        <taxon>Pseudomonadati</taxon>
        <taxon>Bacteroidota</taxon>
        <taxon>Bacteroidia</taxon>
        <taxon>Bacteroidales</taxon>
        <taxon>Porphyromonadaceae</taxon>
        <taxon>Porphyromonas</taxon>
    </lineage>
</organism>
<dbReference type="PANTHER" id="PTHR10996:SF283">
    <property type="entry name" value="GLYOXYLATE_HYDROXYPYRUVATE REDUCTASE B"/>
    <property type="match status" value="1"/>
</dbReference>
<dbReference type="InterPro" id="IPR029753">
    <property type="entry name" value="D-isomer_DH_CS"/>
</dbReference>
<keyword evidence="2 4" id="KW-0560">Oxidoreductase</keyword>